<keyword evidence="1" id="KW-0378">Hydrolase</keyword>
<dbReference type="AlphaFoldDB" id="A0A9D1IC58"/>
<protein>
    <submittedName>
        <fullName evidence="1">Haloacid dehalogenase-like hydrolase</fullName>
    </submittedName>
</protein>
<dbReference type="InterPro" id="IPR036412">
    <property type="entry name" value="HAD-like_sf"/>
</dbReference>
<proteinExistence type="predicted"/>
<dbReference type="Gene3D" id="3.40.50.1000">
    <property type="entry name" value="HAD superfamily/HAD-like"/>
    <property type="match status" value="1"/>
</dbReference>
<dbReference type="GO" id="GO:0016787">
    <property type="term" value="F:hydrolase activity"/>
    <property type="evidence" value="ECO:0007669"/>
    <property type="project" value="UniProtKB-KW"/>
</dbReference>
<reference evidence="1" key="2">
    <citation type="journal article" date="2021" name="PeerJ">
        <title>Extensive microbial diversity within the chicken gut microbiome revealed by metagenomics and culture.</title>
        <authorList>
            <person name="Gilroy R."/>
            <person name="Ravi A."/>
            <person name="Getino M."/>
            <person name="Pursley I."/>
            <person name="Horton D.L."/>
            <person name="Alikhan N.F."/>
            <person name="Baker D."/>
            <person name="Gharbi K."/>
            <person name="Hall N."/>
            <person name="Watson M."/>
            <person name="Adriaenssens E.M."/>
            <person name="Foster-Nyarko E."/>
            <person name="Jarju S."/>
            <person name="Secka A."/>
            <person name="Antonio M."/>
            <person name="Oren A."/>
            <person name="Chaudhuri R.R."/>
            <person name="La Ragione R."/>
            <person name="Hildebrand F."/>
            <person name="Pallen M.J."/>
        </authorList>
    </citation>
    <scope>NUCLEOTIDE SEQUENCE</scope>
    <source>
        <strain evidence="1">ChiHcec3-11533</strain>
    </source>
</reference>
<dbReference type="EMBL" id="DVMU01000027">
    <property type="protein sequence ID" value="HIU33134.1"/>
    <property type="molecule type" value="Genomic_DNA"/>
</dbReference>
<dbReference type="SUPFAM" id="SSF56784">
    <property type="entry name" value="HAD-like"/>
    <property type="match status" value="1"/>
</dbReference>
<dbReference type="Proteomes" id="UP000824072">
    <property type="component" value="Unassembled WGS sequence"/>
</dbReference>
<comment type="caution">
    <text evidence="1">The sequence shown here is derived from an EMBL/GenBank/DDBJ whole genome shotgun (WGS) entry which is preliminary data.</text>
</comment>
<evidence type="ECO:0000313" key="2">
    <source>
        <dbReference type="Proteomes" id="UP000824072"/>
    </source>
</evidence>
<evidence type="ECO:0000313" key="1">
    <source>
        <dbReference type="EMBL" id="HIU33134.1"/>
    </source>
</evidence>
<accession>A0A9D1IC58</accession>
<dbReference type="InterPro" id="IPR023214">
    <property type="entry name" value="HAD_sf"/>
</dbReference>
<sequence length="305" mass="34944">MMPRPIVALIYDFDKTLSPKDMQEYGFLPGINMEPEKFWGLCRELALRSNMDGILAYMYMMQYMARGNMELTRESLQRQGAQVEFFPGVETWFDRINAIGEQNGVCVEHYIISSGLLEIIEGSRIGKKFKAVFAASFCYDDAGRPIWPATAINYTAKTQYLFRINKGILDVTNDQDLNAFTPEYKRRVPFSNMIYVADGMTDVPCMKMTKQKGGYSIAVHAPGNTDVADDLLRQGRADFAIEADYREGRELEQVVTELIRRIRVTHELSVRHARQVRLAHERRGEPVPLEIMLRGGLAEEEDEFE</sequence>
<organism evidence="1 2">
    <name type="scientific">Candidatus Pullichristensenella excrementigallinarum</name>
    <dbReference type="NCBI Taxonomy" id="2840907"/>
    <lineage>
        <taxon>Bacteria</taxon>
        <taxon>Bacillati</taxon>
        <taxon>Bacillota</taxon>
        <taxon>Clostridia</taxon>
        <taxon>Candidatus Pullichristensenella</taxon>
    </lineage>
</organism>
<reference evidence="1" key="1">
    <citation type="submission" date="2020-10" db="EMBL/GenBank/DDBJ databases">
        <authorList>
            <person name="Gilroy R."/>
        </authorList>
    </citation>
    <scope>NUCLEOTIDE SEQUENCE</scope>
    <source>
        <strain evidence="1">ChiHcec3-11533</strain>
    </source>
</reference>
<gene>
    <name evidence="1" type="ORF">IAB02_01095</name>
</gene>
<name>A0A9D1IC58_9FIRM</name>